<reference evidence="1 2" key="1">
    <citation type="journal article" date="2016" name="Mol. Biol. Evol.">
        <title>Comparative Genomics of Early-Diverging Mushroom-Forming Fungi Provides Insights into the Origins of Lignocellulose Decay Capabilities.</title>
        <authorList>
            <person name="Nagy L.G."/>
            <person name="Riley R."/>
            <person name="Tritt A."/>
            <person name="Adam C."/>
            <person name="Daum C."/>
            <person name="Floudas D."/>
            <person name="Sun H."/>
            <person name="Yadav J.S."/>
            <person name="Pangilinan J."/>
            <person name="Larsson K.H."/>
            <person name="Matsuura K."/>
            <person name="Barry K."/>
            <person name="Labutti K."/>
            <person name="Kuo R."/>
            <person name="Ohm R.A."/>
            <person name="Bhattacharya S.S."/>
            <person name="Shirouzu T."/>
            <person name="Yoshinaga Y."/>
            <person name="Martin F.M."/>
            <person name="Grigoriev I.V."/>
            <person name="Hibbett D.S."/>
        </authorList>
    </citation>
    <scope>NUCLEOTIDE SEQUENCE [LARGE SCALE GENOMIC DNA]</scope>
    <source>
        <strain evidence="1 2">HHB9708</strain>
    </source>
</reference>
<keyword evidence="2" id="KW-1185">Reference proteome</keyword>
<name>A0A164W4E6_9AGAM</name>
<dbReference type="Proteomes" id="UP000076722">
    <property type="component" value="Unassembled WGS sequence"/>
</dbReference>
<dbReference type="EMBL" id="KV419403">
    <property type="protein sequence ID" value="KZS94728.1"/>
    <property type="molecule type" value="Genomic_DNA"/>
</dbReference>
<organism evidence="1 2">
    <name type="scientific">Sistotremastrum niveocremeum HHB9708</name>
    <dbReference type="NCBI Taxonomy" id="1314777"/>
    <lineage>
        <taxon>Eukaryota</taxon>
        <taxon>Fungi</taxon>
        <taxon>Dikarya</taxon>
        <taxon>Basidiomycota</taxon>
        <taxon>Agaricomycotina</taxon>
        <taxon>Agaricomycetes</taxon>
        <taxon>Sistotremastrales</taxon>
        <taxon>Sistotremastraceae</taxon>
        <taxon>Sertulicium</taxon>
        <taxon>Sertulicium niveocremeum</taxon>
    </lineage>
</organism>
<protein>
    <submittedName>
        <fullName evidence="1">Uncharacterized protein</fullName>
    </submittedName>
</protein>
<proteinExistence type="predicted"/>
<sequence length="100" mass="11068">MVFIPLPCSSFRCPIFNVVAPWFFAGMFSADWTVVEAVGKVCHHPSKHGNLYLVNHVGILGPEAPGQEHRTTNVFLLCTNSQFGIACDNREYCLTLTLSP</sequence>
<accession>A0A164W4E6</accession>
<evidence type="ECO:0000313" key="2">
    <source>
        <dbReference type="Proteomes" id="UP000076722"/>
    </source>
</evidence>
<gene>
    <name evidence="1" type="ORF">SISNIDRAFT_29713</name>
</gene>
<dbReference type="AlphaFoldDB" id="A0A164W4E6"/>
<evidence type="ECO:0000313" key="1">
    <source>
        <dbReference type="EMBL" id="KZS94728.1"/>
    </source>
</evidence>